<dbReference type="PANTHER" id="PTHR31391">
    <property type="entry name" value="B3 DOMAIN-CONTAINING PROTEIN OS11G0197600-RELATED"/>
    <property type="match status" value="1"/>
</dbReference>
<dbReference type="SUPFAM" id="SSF101936">
    <property type="entry name" value="DNA-binding pseudobarrel domain"/>
    <property type="match status" value="1"/>
</dbReference>
<dbReference type="EMBL" id="JBEDUW010000002">
    <property type="protein sequence ID" value="KAK9942130.1"/>
    <property type="molecule type" value="Genomic_DNA"/>
</dbReference>
<feature type="compositionally biased region" description="Polar residues" evidence="7">
    <location>
        <begin position="1"/>
        <end position="10"/>
    </location>
</feature>
<reference evidence="9 10" key="1">
    <citation type="journal article" date="2023" name="G3 (Bethesda)">
        <title>A chromosome-length genome assembly and annotation of blackberry (Rubus argutus, cv. 'Hillquist').</title>
        <authorList>
            <person name="Bruna T."/>
            <person name="Aryal R."/>
            <person name="Dudchenko O."/>
            <person name="Sargent D.J."/>
            <person name="Mead D."/>
            <person name="Buti M."/>
            <person name="Cavallini A."/>
            <person name="Hytonen T."/>
            <person name="Andres J."/>
            <person name="Pham M."/>
            <person name="Weisz D."/>
            <person name="Mascagni F."/>
            <person name="Usai G."/>
            <person name="Natali L."/>
            <person name="Bassil N."/>
            <person name="Fernandez G.E."/>
            <person name="Lomsadze A."/>
            <person name="Armour M."/>
            <person name="Olukolu B."/>
            <person name="Poorten T."/>
            <person name="Britton C."/>
            <person name="Davik J."/>
            <person name="Ashrafi H."/>
            <person name="Aiden E.L."/>
            <person name="Borodovsky M."/>
            <person name="Worthington M."/>
        </authorList>
    </citation>
    <scope>NUCLEOTIDE SEQUENCE [LARGE SCALE GENOMIC DNA]</scope>
    <source>
        <strain evidence="9">PI 553951</strain>
    </source>
</reference>
<proteinExistence type="predicted"/>
<evidence type="ECO:0000259" key="8">
    <source>
        <dbReference type="PROSITE" id="PS50863"/>
    </source>
</evidence>
<evidence type="ECO:0000256" key="6">
    <source>
        <dbReference type="SAM" id="Coils"/>
    </source>
</evidence>
<feature type="region of interest" description="Disordered" evidence="7">
    <location>
        <begin position="1"/>
        <end position="22"/>
    </location>
</feature>
<comment type="subcellular location">
    <subcellularLocation>
        <location evidence="1">Nucleus</location>
    </subcellularLocation>
</comment>
<keyword evidence="3" id="KW-0238">DNA-binding</keyword>
<accession>A0AAW1Y1D9</accession>
<dbReference type="GO" id="GO:0005634">
    <property type="term" value="C:nucleus"/>
    <property type="evidence" value="ECO:0007669"/>
    <property type="project" value="UniProtKB-SubCell"/>
</dbReference>
<evidence type="ECO:0000256" key="7">
    <source>
        <dbReference type="SAM" id="MobiDB-lite"/>
    </source>
</evidence>
<keyword evidence="2" id="KW-0805">Transcription regulation</keyword>
<dbReference type="SMART" id="SM01019">
    <property type="entry name" value="B3"/>
    <property type="match status" value="1"/>
</dbReference>
<dbReference type="InterPro" id="IPR003340">
    <property type="entry name" value="B3_DNA-bd"/>
</dbReference>
<feature type="domain" description="TF-B3" evidence="8">
    <location>
        <begin position="93"/>
        <end position="184"/>
    </location>
</feature>
<evidence type="ECO:0000256" key="5">
    <source>
        <dbReference type="ARBA" id="ARBA00023242"/>
    </source>
</evidence>
<evidence type="ECO:0000313" key="9">
    <source>
        <dbReference type="EMBL" id="KAK9942130.1"/>
    </source>
</evidence>
<comment type="caution">
    <text evidence="9">The sequence shown here is derived from an EMBL/GenBank/DDBJ whole genome shotgun (WGS) entry which is preliminary data.</text>
</comment>
<feature type="coiled-coil region" evidence="6">
    <location>
        <begin position="377"/>
        <end position="418"/>
    </location>
</feature>
<keyword evidence="5" id="KW-0539">Nucleus</keyword>
<protein>
    <recommendedName>
        <fullName evidence="8">TF-B3 domain-containing protein</fullName>
    </recommendedName>
</protein>
<dbReference type="AlphaFoldDB" id="A0AAW1Y1D9"/>
<sequence length="441" mass="49752">MAIVQEQKQSSKIKRGRSPKKEEKLFKKKFSCLKETTKNNMVSAKSIKSESLKPKRLKRATEESVYDTSQAQFSVLERAKEFEAKLAPEFPRLIKVMLPSHVTGGFWLGLPKKFCCQHLPKHDTMIALEDESGEEYQTKYLANKVGLSGGWRGFSIAHKLVEGDVLVFHRVTPSKFKVYIIRSNGSDELDCALGLMKLDSCIVEMDTRENATCEGGEYENLEPILVENPKKNNTIAYNTKSSPVSDLSENDTGGLDGIRLAESVIPFTEVSSLDNFNIIIDGFIINSEFSKPVLAKYYDLCCSQNTYLHEHLLEGLNWQLINGAISEITTIADAIRTCKASTLECNFLTWNKTLKALEVFGMNAEFLRTRLDKLASLASESKKSKEARLARDKAEEEKRVLEAKLSEVKETISRLDLEIETLNVSSDKFDVMFQEMAKAPW</sequence>
<evidence type="ECO:0000313" key="10">
    <source>
        <dbReference type="Proteomes" id="UP001457282"/>
    </source>
</evidence>
<dbReference type="PANTHER" id="PTHR31391:SF101">
    <property type="entry name" value="B3 DOMAIN-CONTAINING PROTEIN OS01G0234100"/>
    <property type="match status" value="1"/>
</dbReference>
<dbReference type="InterPro" id="IPR044837">
    <property type="entry name" value="REM16-like"/>
</dbReference>
<dbReference type="Proteomes" id="UP001457282">
    <property type="component" value="Unassembled WGS sequence"/>
</dbReference>
<dbReference type="Pfam" id="PF02362">
    <property type="entry name" value="B3"/>
    <property type="match status" value="1"/>
</dbReference>
<evidence type="ECO:0000256" key="1">
    <source>
        <dbReference type="ARBA" id="ARBA00004123"/>
    </source>
</evidence>
<keyword evidence="10" id="KW-1185">Reference proteome</keyword>
<organism evidence="9 10">
    <name type="scientific">Rubus argutus</name>
    <name type="common">Southern blackberry</name>
    <dbReference type="NCBI Taxonomy" id="59490"/>
    <lineage>
        <taxon>Eukaryota</taxon>
        <taxon>Viridiplantae</taxon>
        <taxon>Streptophyta</taxon>
        <taxon>Embryophyta</taxon>
        <taxon>Tracheophyta</taxon>
        <taxon>Spermatophyta</taxon>
        <taxon>Magnoliopsida</taxon>
        <taxon>eudicotyledons</taxon>
        <taxon>Gunneridae</taxon>
        <taxon>Pentapetalae</taxon>
        <taxon>rosids</taxon>
        <taxon>fabids</taxon>
        <taxon>Rosales</taxon>
        <taxon>Rosaceae</taxon>
        <taxon>Rosoideae</taxon>
        <taxon>Rosoideae incertae sedis</taxon>
        <taxon>Rubus</taxon>
    </lineage>
</organism>
<dbReference type="GO" id="GO:0003677">
    <property type="term" value="F:DNA binding"/>
    <property type="evidence" value="ECO:0007669"/>
    <property type="project" value="UniProtKB-KW"/>
</dbReference>
<evidence type="ECO:0000256" key="2">
    <source>
        <dbReference type="ARBA" id="ARBA00023015"/>
    </source>
</evidence>
<dbReference type="CDD" id="cd10017">
    <property type="entry name" value="B3_DNA"/>
    <property type="match status" value="1"/>
</dbReference>
<gene>
    <name evidence="9" type="ORF">M0R45_007817</name>
</gene>
<keyword evidence="6" id="KW-0175">Coiled coil</keyword>
<dbReference type="PROSITE" id="PS50863">
    <property type="entry name" value="B3"/>
    <property type="match status" value="1"/>
</dbReference>
<dbReference type="InterPro" id="IPR015300">
    <property type="entry name" value="DNA-bd_pseudobarrel_sf"/>
</dbReference>
<dbReference type="Gene3D" id="2.40.330.10">
    <property type="entry name" value="DNA-binding pseudobarrel domain"/>
    <property type="match status" value="1"/>
</dbReference>
<name>A0AAW1Y1D9_RUBAR</name>
<evidence type="ECO:0000256" key="4">
    <source>
        <dbReference type="ARBA" id="ARBA00023163"/>
    </source>
</evidence>
<keyword evidence="4" id="KW-0804">Transcription</keyword>
<evidence type="ECO:0000256" key="3">
    <source>
        <dbReference type="ARBA" id="ARBA00023125"/>
    </source>
</evidence>